<organism evidence="7 8">
    <name type="scientific">Favolaschia claudopus</name>
    <dbReference type="NCBI Taxonomy" id="2862362"/>
    <lineage>
        <taxon>Eukaryota</taxon>
        <taxon>Fungi</taxon>
        <taxon>Dikarya</taxon>
        <taxon>Basidiomycota</taxon>
        <taxon>Agaricomycotina</taxon>
        <taxon>Agaricomycetes</taxon>
        <taxon>Agaricomycetidae</taxon>
        <taxon>Agaricales</taxon>
        <taxon>Marasmiineae</taxon>
        <taxon>Mycenaceae</taxon>
        <taxon>Favolaschia</taxon>
    </lineage>
</organism>
<name>A0AAW0DC23_9AGAR</name>
<reference evidence="7 8" key="1">
    <citation type="journal article" date="2024" name="J Genomics">
        <title>Draft genome sequencing and assembly of Favolaschia claudopus CIRM-BRFM 2984 isolated from oak limbs.</title>
        <authorList>
            <person name="Navarro D."/>
            <person name="Drula E."/>
            <person name="Chaduli D."/>
            <person name="Cazenave R."/>
            <person name="Ahrendt S."/>
            <person name="Wang J."/>
            <person name="Lipzen A."/>
            <person name="Daum C."/>
            <person name="Barry K."/>
            <person name="Grigoriev I.V."/>
            <person name="Favel A."/>
            <person name="Rosso M.N."/>
            <person name="Martin F."/>
        </authorList>
    </citation>
    <scope>NUCLEOTIDE SEQUENCE [LARGE SCALE GENOMIC DNA]</scope>
    <source>
        <strain evidence="7 8">CIRM-BRFM 2984</strain>
    </source>
</reference>
<gene>
    <name evidence="7" type="ORF">R3P38DRAFT_2505205</name>
</gene>
<keyword evidence="8" id="KW-1185">Reference proteome</keyword>
<sequence>MEIGPGVAVSDPSLRQKYIEERNKRIRPEGLKQFLKVADSVQFKYLDNDPWVDHDALNRATPTIADGDEVKFLIVGAGFGGLLFAVHLIEAGFNAADIRIIDTAGGFGGTWYWNRYPGLMCDIESYIYMPLLEETGYMPRHKYSYGSEIREHAERIADHWGFADKALFRTQGHRAEWDDVSKRWNVRLIENRGPAEARKDIHVKAQYLLIAAAGLNSPQIPRMPGFDKFKGEHFHTSRWNYDITGGSQTDPTMEKLKDKRVGVIGTGATAVQVVPQLAKWAKHLYVFQRTPASVDIRRQHPTDSEEWKKITSTKGWQRIRSENFNSILINTPDGPNLVDDQLTRIPSYAAALGGPGIISPEQFPEHVAKLHAEDLERTERIRARTSEVVKDPATADKLKHWYPAWCKRPTFHDDYLPAFNLPNVTLVDTDGKGVSGASEDALLVDGTSYPLDVLVLGTGYSVNVEGGAGSSGQRTGMKIVGRDGMELEETWLRDGPGSLHGVASHGFPNLFYAGTAQTGLTANFTFTLALLAGHVAYIIAETEKRVGSGEGLTVEVNKEAQEEWVMEVLKRASYFVAMSACTPSYLNKEGTGDSASPEERMKVVRSAPWGEGIVKFTELIRAWQKEGELKGFEVKANV</sequence>
<comment type="cofactor">
    <cofactor evidence="1">
        <name>FAD</name>
        <dbReference type="ChEBI" id="CHEBI:57692"/>
    </cofactor>
</comment>
<dbReference type="Gene3D" id="3.50.50.60">
    <property type="entry name" value="FAD/NAD(P)-binding domain"/>
    <property type="match status" value="2"/>
</dbReference>
<proteinExistence type="inferred from homology"/>
<dbReference type="AlphaFoldDB" id="A0AAW0DC23"/>
<comment type="caution">
    <text evidence="7">The sequence shown here is derived from an EMBL/GenBank/DDBJ whole genome shotgun (WGS) entry which is preliminary data.</text>
</comment>
<dbReference type="Pfam" id="PF13450">
    <property type="entry name" value="NAD_binding_8"/>
    <property type="match status" value="1"/>
</dbReference>
<keyword evidence="7" id="KW-0503">Monooxygenase</keyword>
<evidence type="ECO:0000256" key="1">
    <source>
        <dbReference type="ARBA" id="ARBA00001974"/>
    </source>
</evidence>
<accession>A0AAW0DC23</accession>
<keyword evidence="3" id="KW-0285">Flavoprotein</keyword>
<keyword evidence="4" id="KW-0274">FAD</keyword>
<evidence type="ECO:0000313" key="8">
    <source>
        <dbReference type="Proteomes" id="UP001362999"/>
    </source>
</evidence>
<evidence type="ECO:0000256" key="4">
    <source>
        <dbReference type="ARBA" id="ARBA00022827"/>
    </source>
</evidence>
<dbReference type="EMBL" id="JAWWNJ010000009">
    <property type="protein sequence ID" value="KAK7048658.1"/>
    <property type="molecule type" value="Genomic_DNA"/>
</dbReference>
<evidence type="ECO:0000256" key="6">
    <source>
        <dbReference type="ARBA" id="ARBA00023002"/>
    </source>
</evidence>
<dbReference type="SUPFAM" id="SSF51905">
    <property type="entry name" value="FAD/NAD(P)-binding domain"/>
    <property type="match status" value="1"/>
</dbReference>
<dbReference type="InterPro" id="IPR050775">
    <property type="entry name" value="FAD-binding_Monooxygenases"/>
</dbReference>
<dbReference type="InterPro" id="IPR036188">
    <property type="entry name" value="FAD/NAD-bd_sf"/>
</dbReference>
<dbReference type="GO" id="GO:0004497">
    <property type="term" value="F:monooxygenase activity"/>
    <property type="evidence" value="ECO:0007669"/>
    <property type="project" value="UniProtKB-KW"/>
</dbReference>
<dbReference type="PANTHER" id="PTHR43098:SF2">
    <property type="entry name" value="FAD-BINDING MONOOXYGENASE AUSB-RELATED"/>
    <property type="match status" value="1"/>
</dbReference>
<dbReference type="Proteomes" id="UP001362999">
    <property type="component" value="Unassembled WGS sequence"/>
</dbReference>
<keyword evidence="6" id="KW-0560">Oxidoreductase</keyword>
<dbReference type="PANTHER" id="PTHR43098">
    <property type="entry name" value="L-ORNITHINE N(5)-MONOOXYGENASE-RELATED"/>
    <property type="match status" value="1"/>
</dbReference>
<protein>
    <submittedName>
        <fullName evidence="7">Phenylacetone monooxygenase</fullName>
    </submittedName>
</protein>
<evidence type="ECO:0000256" key="3">
    <source>
        <dbReference type="ARBA" id="ARBA00022630"/>
    </source>
</evidence>
<comment type="similarity">
    <text evidence="2">Belongs to the FAD-binding monooxygenase family.</text>
</comment>
<evidence type="ECO:0000256" key="5">
    <source>
        <dbReference type="ARBA" id="ARBA00022857"/>
    </source>
</evidence>
<evidence type="ECO:0000256" key="2">
    <source>
        <dbReference type="ARBA" id="ARBA00010139"/>
    </source>
</evidence>
<evidence type="ECO:0000313" key="7">
    <source>
        <dbReference type="EMBL" id="KAK7048658.1"/>
    </source>
</evidence>
<keyword evidence="5" id="KW-0521">NADP</keyword>